<evidence type="ECO:0000313" key="2">
    <source>
        <dbReference type="Proteomes" id="UP001331761"/>
    </source>
</evidence>
<dbReference type="AlphaFoldDB" id="A0AAN8IJ87"/>
<accession>A0AAN8IJ87</accession>
<organism evidence="1 2">
    <name type="scientific">Trichostrongylus colubriformis</name>
    <name type="common">Black scour worm</name>
    <dbReference type="NCBI Taxonomy" id="6319"/>
    <lineage>
        <taxon>Eukaryota</taxon>
        <taxon>Metazoa</taxon>
        <taxon>Ecdysozoa</taxon>
        <taxon>Nematoda</taxon>
        <taxon>Chromadorea</taxon>
        <taxon>Rhabditida</taxon>
        <taxon>Rhabditina</taxon>
        <taxon>Rhabditomorpha</taxon>
        <taxon>Strongyloidea</taxon>
        <taxon>Trichostrongylidae</taxon>
        <taxon>Trichostrongylus</taxon>
    </lineage>
</organism>
<name>A0AAN8IJ87_TRICO</name>
<proteinExistence type="predicted"/>
<evidence type="ECO:0000313" key="1">
    <source>
        <dbReference type="EMBL" id="KAK5976724.1"/>
    </source>
</evidence>
<gene>
    <name evidence="1" type="ORF">GCK32_020609</name>
</gene>
<dbReference type="EMBL" id="WIXE01011470">
    <property type="protein sequence ID" value="KAK5976724.1"/>
    <property type="molecule type" value="Genomic_DNA"/>
</dbReference>
<keyword evidence="2" id="KW-1185">Reference proteome</keyword>
<sequence>NPIGKKDEFLRQARTTRFTVNTQELIAQKPLTQLSSVNMFQENQPTINIVVRATPPYSATCHENTVYVTCAQKPEVFVNGQQMRYESSLPAEDQVLL</sequence>
<dbReference type="Proteomes" id="UP001331761">
    <property type="component" value="Unassembled WGS sequence"/>
</dbReference>
<protein>
    <submittedName>
        <fullName evidence="1">Uncharacterized protein</fullName>
    </submittedName>
</protein>
<comment type="caution">
    <text evidence="1">The sequence shown here is derived from an EMBL/GenBank/DDBJ whole genome shotgun (WGS) entry which is preliminary data.</text>
</comment>
<feature type="non-terminal residue" evidence="1">
    <location>
        <position position="1"/>
    </location>
</feature>
<reference evidence="1 2" key="1">
    <citation type="submission" date="2019-10" db="EMBL/GenBank/DDBJ databases">
        <title>Assembly and Annotation for the nematode Trichostrongylus colubriformis.</title>
        <authorList>
            <person name="Martin J."/>
        </authorList>
    </citation>
    <scope>NUCLEOTIDE SEQUENCE [LARGE SCALE GENOMIC DNA]</scope>
    <source>
        <strain evidence="1">G859</strain>
        <tissue evidence="1">Whole worm</tissue>
    </source>
</reference>